<keyword evidence="1" id="KW-0862">Zinc</keyword>
<feature type="domain" description="VWFA" evidence="3">
    <location>
        <begin position="149"/>
        <end position="334"/>
    </location>
</feature>
<evidence type="ECO:0000259" key="3">
    <source>
        <dbReference type="PROSITE" id="PS50234"/>
    </source>
</evidence>
<dbReference type="SMART" id="SM00184">
    <property type="entry name" value="RING"/>
    <property type="match status" value="1"/>
</dbReference>
<dbReference type="Pfam" id="PF00092">
    <property type="entry name" value="VWA"/>
    <property type="match status" value="1"/>
</dbReference>
<dbReference type="Proteomes" id="UP000238479">
    <property type="component" value="Chromosome 5"/>
</dbReference>
<sequence length="648" mass="69811">MIANIVLNCCFRVQKNCAICWSNVTTGQGQAIFTAECSHSFHYPCIANNVQHGNLCCPICRAKWDKNNVPFQVPPLQQNNLGAHGFADDEPLPFTSPAQSSVPQNVTIKTHTETSAIPAADSRPQYPVLVSICAPPLQDPDGEVRTPIDLVTVLDVSGSMQGQKLHLVKQAIKFVIENMGSSDRLSIVSFSTNSRRVLPLRRMTVDGRESAIEAVESLVAGGGTDIAEGLKKGTQVLEDRRQRNPVASIILLSDGQDNYCRSPSQMLKKLPASIRSSDMQHEIPVHTFGFGNDHDAKIMHAISEESRGTFSYIESVGMIQDAFALCIGGLLSVVAQELRLTVRSASHGAKIVSIPSGRYVSQISDDGSQGLVDIGNMYAEEVKQFLVYLLVPQSSASETKTSLVDVLCVYRDLASNEFIQLQSGRVEISRPQFCSPTELAVCLEVDRQRNRLLVADAIGEAQRLAEMGNLEGAREILTQRRETLLASAAAKAGDSLSNMFETELKEIRDKMASMKLYEEAGRAYALAGMSSHSRQRASARGNAEGSCLAMKGRKQLATKAAGRASGGRGVAVTLAAGGFGGKGGPKGKRSAMDHLVAAMGDSDEDDDMGFALCDGGSFDGGNDVHRGAFETPAMVRMVQKSQQKNQSK</sequence>
<dbReference type="SMART" id="SM00327">
    <property type="entry name" value="VWA"/>
    <property type="match status" value="1"/>
</dbReference>
<organism evidence="4 5">
    <name type="scientific">Rosa chinensis</name>
    <name type="common">China rose</name>
    <dbReference type="NCBI Taxonomy" id="74649"/>
    <lineage>
        <taxon>Eukaryota</taxon>
        <taxon>Viridiplantae</taxon>
        <taxon>Streptophyta</taxon>
        <taxon>Embryophyta</taxon>
        <taxon>Tracheophyta</taxon>
        <taxon>Spermatophyta</taxon>
        <taxon>Magnoliopsida</taxon>
        <taxon>eudicotyledons</taxon>
        <taxon>Gunneridae</taxon>
        <taxon>Pentapetalae</taxon>
        <taxon>rosids</taxon>
        <taxon>fabids</taxon>
        <taxon>Rosales</taxon>
        <taxon>Rosaceae</taxon>
        <taxon>Rosoideae</taxon>
        <taxon>Rosoideae incertae sedis</taxon>
        <taxon>Rosa</taxon>
    </lineage>
</organism>
<evidence type="ECO:0000256" key="1">
    <source>
        <dbReference type="PROSITE-ProRule" id="PRU00175"/>
    </source>
</evidence>
<dbReference type="InterPro" id="IPR013083">
    <property type="entry name" value="Znf_RING/FYVE/PHD"/>
</dbReference>
<dbReference type="Pfam" id="PF14624">
    <property type="entry name" value="Vwaint"/>
    <property type="match status" value="1"/>
</dbReference>
<dbReference type="AlphaFoldDB" id="A0A2P6Q6W7"/>
<dbReference type="SUPFAM" id="SSF57850">
    <property type="entry name" value="RING/U-box"/>
    <property type="match status" value="1"/>
</dbReference>
<dbReference type="Gene3D" id="3.30.40.10">
    <property type="entry name" value="Zinc/RING finger domain, C3HC4 (zinc finger)"/>
    <property type="match status" value="1"/>
</dbReference>
<accession>A0A2P6Q6W7</accession>
<dbReference type="PANTHER" id="PTHR10579">
    <property type="entry name" value="CALCIUM-ACTIVATED CHLORIDE CHANNEL REGULATOR"/>
    <property type="match status" value="1"/>
</dbReference>
<dbReference type="OMA" id="EQMGRAY"/>
<dbReference type="InterPro" id="IPR002035">
    <property type="entry name" value="VWF_A"/>
</dbReference>
<dbReference type="CDD" id="cd01466">
    <property type="entry name" value="vWA_C3HC4_type"/>
    <property type="match status" value="1"/>
</dbReference>
<comment type="caution">
    <text evidence="4">The sequence shown here is derived from an EMBL/GenBank/DDBJ whole genome shotgun (WGS) entry which is preliminary data.</text>
</comment>
<protein>
    <submittedName>
        <fullName evidence="4">Putative chromatin regulator PHD family</fullName>
    </submittedName>
</protein>
<reference evidence="4 5" key="1">
    <citation type="journal article" date="2018" name="Nat. Genet.">
        <title>The Rosa genome provides new insights in the design of modern roses.</title>
        <authorList>
            <person name="Bendahmane M."/>
        </authorList>
    </citation>
    <scope>NUCLEOTIDE SEQUENCE [LARGE SCALE GENOMIC DNA]</scope>
    <source>
        <strain evidence="5">cv. Old Blush</strain>
    </source>
</reference>
<dbReference type="GO" id="GO:0008270">
    <property type="term" value="F:zinc ion binding"/>
    <property type="evidence" value="ECO:0007669"/>
    <property type="project" value="UniProtKB-KW"/>
</dbReference>
<dbReference type="InterPro" id="IPR051266">
    <property type="entry name" value="CLCR"/>
</dbReference>
<dbReference type="InterPro" id="IPR032838">
    <property type="entry name" value="Vwaint_dom"/>
</dbReference>
<proteinExistence type="predicted"/>
<dbReference type="PROSITE" id="PS50089">
    <property type="entry name" value="ZF_RING_2"/>
    <property type="match status" value="1"/>
</dbReference>
<dbReference type="SUPFAM" id="SSF53300">
    <property type="entry name" value="vWA-like"/>
    <property type="match status" value="1"/>
</dbReference>
<dbReference type="PANTHER" id="PTHR10579:SF146">
    <property type="entry name" value="RING-TYPE DOMAIN-CONTAINING PROTEIN"/>
    <property type="match status" value="1"/>
</dbReference>
<dbReference type="InterPro" id="IPR036465">
    <property type="entry name" value="vWFA_dom_sf"/>
</dbReference>
<evidence type="ECO:0000313" key="5">
    <source>
        <dbReference type="Proteomes" id="UP000238479"/>
    </source>
</evidence>
<dbReference type="InterPro" id="IPR001841">
    <property type="entry name" value="Znf_RING"/>
</dbReference>
<dbReference type="EMBL" id="PDCK01000043">
    <property type="protein sequence ID" value="PRQ29926.1"/>
    <property type="molecule type" value="Genomic_DNA"/>
</dbReference>
<gene>
    <name evidence="4" type="ORF">RchiOBHm_Chr5g0019121</name>
</gene>
<dbReference type="Gramene" id="PRQ29926">
    <property type="protein sequence ID" value="PRQ29926"/>
    <property type="gene ID" value="RchiOBHm_Chr5g0019121"/>
</dbReference>
<evidence type="ECO:0000259" key="2">
    <source>
        <dbReference type="PROSITE" id="PS50089"/>
    </source>
</evidence>
<name>A0A2P6Q6W7_ROSCH</name>
<feature type="domain" description="RING-type" evidence="2">
    <location>
        <begin position="17"/>
        <end position="61"/>
    </location>
</feature>
<keyword evidence="1" id="KW-0863">Zinc-finger</keyword>
<evidence type="ECO:0000313" key="4">
    <source>
        <dbReference type="EMBL" id="PRQ29926.1"/>
    </source>
</evidence>
<keyword evidence="1" id="KW-0479">Metal-binding</keyword>
<keyword evidence="5" id="KW-1185">Reference proteome</keyword>
<dbReference type="Pfam" id="PF17123">
    <property type="entry name" value="zf-RING_11"/>
    <property type="match status" value="1"/>
</dbReference>
<dbReference type="PROSITE" id="PS50234">
    <property type="entry name" value="VWFA"/>
    <property type="match status" value="1"/>
</dbReference>
<dbReference type="Gene3D" id="3.40.50.410">
    <property type="entry name" value="von Willebrand factor, type A domain"/>
    <property type="match status" value="1"/>
</dbReference>